<dbReference type="Proteomes" id="UP000070646">
    <property type="component" value="Unassembled WGS sequence"/>
</dbReference>
<dbReference type="AlphaFoldDB" id="A0A133NAM8"/>
<proteinExistence type="predicted"/>
<evidence type="ECO:0000313" key="1">
    <source>
        <dbReference type="EMBL" id="KXA13339.1"/>
    </source>
</evidence>
<organism evidence="1 2">
    <name type="scientific">Clostridium perfringens</name>
    <dbReference type="NCBI Taxonomy" id="1502"/>
    <lineage>
        <taxon>Bacteria</taxon>
        <taxon>Bacillati</taxon>
        <taxon>Bacillota</taxon>
        <taxon>Clostridia</taxon>
        <taxon>Eubacteriales</taxon>
        <taxon>Clostridiaceae</taxon>
        <taxon>Clostridium</taxon>
    </lineage>
</organism>
<gene>
    <name evidence="1" type="ORF">HMPREF3222_00872</name>
</gene>
<accession>A0A133NAM8</accession>
<name>A0A133NAM8_CLOPF</name>
<dbReference type="PATRIC" id="fig|1502.174.peg.883"/>
<evidence type="ECO:0000313" key="2">
    <source>
        <dbReference type="Proteomes" id="UP000070646"/>
    </source>
</evidence>
<protein>
    <submittedName>
        <fullName evidence="1">Uncharacterized protein</fullName>
    </submittedName>
</protein>
<comment type="caution">
    <text evidence="1">The sequence shown here is derived from an EMBL/GenBank/DDBJ whole genome shotgun (WGS) entry which is preliminary data.</text>
</comment>
<reference evidence="1 2" key="1">
    <citation type="submission" date="2016-01" db="EMBL/GenBank/DDBJ databases">
        <authorList>
            <person name="Oliw E.H."/>
        </authorList>
    </citation>
    <scope>NUCLEOTIDE SEQUENCE [LARGE SCALE GENOMIC DNA]</scope>
    <source>
        <strain evidence="1 2">MJR7757A</strain>
    </source>
</reference>
<sequence length="107" mass="12809">MFIKEEFKIMKKTILLTHGISTSLQNNEICEFDLQLQLFKFLENNWGDLCQEDTELQNSLIKEVDAKLHHKFMGVYKLMKNIKIWIISEYDYTIDTLIITILFPNEY</sequence>
<dbReference type="EMBL" id="LRPU01000036">
    <property type="protein sequence ID" value="KXA13339.1"/>
    <property type="molecule type" value="Genomic_DNA"/>
</dbReference>